<gene>
    <name evidence="1" type="ORF">BY455_106123</name>
</gene>
<organism evidence="1 2">
    <name type="scientific">Marinobacter persicus</name>
    <dbReference type="NCBI Taxonomy" id="930118"/>
    <lineage>
        <taxon>Bacteria</taxon>
        <taxon>Pseudomonadati</taxon>
        <taxon>Pseudomonadota</taxon>
        <taxon>Gammaproteobacteria</taxon>
        <taxon>Pseudomonadales</taxon>
        <taxon>Marinobacteraceae</taxon>
        <taxon>Marinobacter</taxon>
    </lineage>
</organism>
<dbReference type="InterPro" id="IPR025354">
    <property type="entry name" value="DUF4258"/>
</dbReference>
<evidence type="ECO:0000313" key="2">
    <source>
        <dbReference type="Proteomes" id="UP000239648"/>
    </source>
</evidence>
<reference evidence="1 2" key="1">
    <citation type="submission" date="2018-02" db="EMBL/GenBank/DDBJ databases">
        <title>Deep subsurface shale carbon reservoir microbial communities from Ohio and West Virginia, USA.</title>
        <authorList>
            <person name="Wrighton K."/>
        </authorList>
    </citation>
    <scope>NUCLEOTIDE SEQUENCE [LARGE SCALE GENOMIC DNA]</scope>
    <source>
        <strain evidence="1 2">UTICA-S1B6</strain>
    </source>
</reference>
<dbReference type="EMBL" id="PTIT01000006">
    <property type="protein sequence ID" value="PPK52383.1"/>
    <property type="molecule type" value="Genomic_DNA"/>
</dbReference>
<name>A0ABX5AMT1_9GAMM</name>
<keyword evidence="2" id="KW-1185">Reference proteome</keyword>
<accession>A0ABX5AMT1</accession>
<protein>
    <submittedName>
        <fullName evidence="1">Uncharacterized protein DUF4258</fullName>
    </submittedName>
</protein>
<evidence type="ECO:0000313" key="1">
    <source>
        <dbReference type="EMBL" id="PPK52383.1"/>
    </source>
</evidence>
<sequence length="94" mass="10877">MHCTSVTYTSHALRRMFERQLSSEEVVYTLQTGDLVMDYPDDRPYPSQLLLGWVKGRAIHVVVSKNPASGECYVVTAYYPSLEIWNDDFKTRRS</sequence>
<dbReference type="Pfam" id="PF14076">
    <property type="entry name" value="DUF4258"/>
    <property type="match status" value="1"/>
</dbReference>
<dbReference type="Proteomes" id="UP000239648">
    <property type="component" value="Unassembled WGS sequence"/>
</dbReference>
<comment type="caution">
    <text evidence="1">The sequence shown here is derived from an EMBL/GenBank/DDBJ whole genome shotgun (WGS) entry which is preliminary data.</text>
</comment>
<proteinExistence type="predicted"/>